<feature type="compositionally biased region" description="Acidic residues" evidence="1">
    <location>
        <begin position="65"/>
        <end position="79"/>
    </location>
</feature>
<feature type="region of interest" description="Disordered" evidence="1">
    <location>
        <begin position="59"/>
        <end position="89"/>
    </location>
</feature>
<proteinExistence type="predicted"/>
<evidence type="ECO:0000313" key="3">
    <source>
        <dbReference type="Proteomes" id="UP000838412"/>
    </source>
</evidence>
<gene>
    <name evidence="2" type="primary">Hypp9404</name>
    <name evidence="2" type="ORF">BLAG_LOCUS25801</name>
</gene>
<evidence type="ECO:0000256" key="1">
    <source>
        <dbReference type="SAM" id="MobiDB-lite"/>
    </source>
</evidence>
<organism evidence="2 3">
    <name type="scientific">Branchiostoma lanceolatum</name>
    <name type="common">Common lancelet</name>
    <name type="synonym">Amphioxus lanceolatum</name>
    <dbReference type="NCBI Taxonomy" id="7740"/>
    <lineage>
        <taxon>Eukaryota</taxon>
        <taxon>Metazoa</taxon>
        <taxon>Chordata</taxon>
        <taxon>Cephalochordata</taxon>
        <taxon>Leptocardii</taxon>
        <taxon>Amphioxiformes</taxon>
        <taxon>Branchiostomatidae</taxon>
        <taxon>Branchiostoma</taxon>
    </lineage>
</organism>
<dbReference type="EMBL" id="CAKMNS010000080">
    <property type="protein sequence ID" value="CAH1276531.1"/>
    <property type="molecule type" value="Genomic_DNA"/>
</dbReference>
<keyword evidence="3" id="KW-1185">Reference proteome</keyword>
<sequence length="189" mass="21045">MKGRKKGEQGFGKDAKEMYKVLTDPNICAIRPENVRLLTDGKGTSENIKKAVVELGYEMKKADEPEVEQSDDDGEDDANNTEKGSEMEEFLQSCVPRDSLLWASSRSYEPSRVEASAEDRVSVFTKYVLTGLRGGDTLLKQRAQAVGGIPLNFLQDYVYTKVTEELAGQTPSICGQAEKTYWMAYPPED</sequence>
<evidence type="ECO:0000313" key="2">
    <source>
        <dbReference type="EMBL" id="CAH1276531.1"/>
    </source>
</evidence>
<comment type="caution">
    <text evidence="2">The sequence shown here is derived from an EMBL/GenBank/DDBJ whole genome shotgun (WGS) entry which is preliminary data.</text>
</comment>
<name>A0A8S4MM76_BRALA</name>
<protein>
    <submittedName>
        <fullName evidence="2">Hypp9404 protein</fullName>
    </submittedName>
</protein>
<accession>A0A8S4MM76</accession>
<reference evidence="2" key="1">
    <citation type="submission" date="2022-01" db="EMBL/GenBank/DDBJ databases">
        <authorList>
            <person name="Braso-Vives M."/>
        </authorList>
    </citation>
    <scope>NUCLEOTIDE SEQUENCE</scope>
</reference>
<dbReference type="AlphaFoldDB" id="A0A8S4MM76"/>
<dbReference type="Proteomes" id="UP000838412">
    <property type="component" value="Unassembled WGS sequence"/>
</dbReference>